<keyword evidence="2" id="KW-1185">Reference proteome</keyword>
<sequence length="131" mass="13505">MCGGVAAPEGGDLRGTGLGQSTRRIDCVRVPPELPVMGAVFAWQCEAPLLPTVGKVANDQYTIRVVSDVKAIAQELGPSCRIGGGLCFESNSAFGPGAEVPRSEGISNLCELKVLSCRPKCGSTKPVNSSG</sequence>
<protein>
    <submittedName>
        <fullName evidence="1">Uncharacterized protein</fullName>
    </submittedName>
</protein>
<organism evidence="1 2">
    <name type="scientific">Gemmata massiliana</name>
    <dbReference type="NCBI Taxonomy" id="1210884"/>
    <lineage>
        <taxon>Bacteria</taxon>
        <taxon>Pseudomonadati</taxon>
        <taxon>Planctomycetota</taxon>
        <taxon>Planctomycetia</taxon>
        <taxon>Gemmatales</taxon>
        <taxon>Gemmataceae</taxon>
        <taxon>Gemmata</taxon>
    </lineage>
</organism>
<name>A0A6P2CVQ0_9BACT</name>
<gene>
    <name evidence="1" type="ORF">SOIL9_52480</name>
</gene>
<proteinExistence type="predicted"/>
<dbReference type="Proteomes" id="UP000464178">
    <property type="component" value="Chromosome"/>
</dbReference>
<dbReference type="KEGG" id="gms:SOIL9_52480"/>
<dbReference type="AlphaFoldDB" id="A0A6P2CVQ0"/>
<dbReference type="EMBL" id="LR593886">
    <property type="protein sequence ID" value="VTR92466.1"/>
    <property type="molecule type" value="Genomic_DNA"/>
</dbReference>
<evidence type="ECO:0000313" key="2">
    <source>
        <dbReference type="Proteomes" id="UP000464178"/>
    </source>
</evidence>
<evidence type="ECO:0000313" key="1">
    <source>
        <dbReference type="EMBL" id="VTR92466.1"/>
    </source>
</evidence>
<accession>A0A6P2CVQ0</accession>
<reference evidence="1 2" key="1">
    <citation type="submission" date="2019-05" db="EMBL/GenBank/DDBJ databases">
        <authorList>
            <consortium name="Science for Life Laboratories"/>
        </authorList>
    </citation>
    <scope>NUCLEOTIDE SEQUENCE [LARGE SCALE GENOMIC DNA]</scope>
    <source>
        <strain evidence="1">Soil9</strain>
    </source>
</reference>